<dbReference type="Pfam" id="PF08237">
    <property type="entry name" value="PE-PPE"/>
    <property type="match status" value="1"/>
</dbReference>
<dbReference type="InterPro" id="IPR029058">
    <property type="entry name" value="AB_hydrolase_fold"/>
</dbReference>
<dbReference type="SMART" id="SM01110">
    <property type="entry name" value="Cutinase"/>
    <property type="match status" value="1"/>
</dbReference>
<dbReference type="RefSeq" id="WP_219851312.1">
    <property type="nucleotide sequence ID" value="NZ_CP059491.1"/>
</dbReference>
<dbReference type="InterPro" id="IPR013228">
    <property type="entry name" value="PE-PPE_C"/>
</dbReference>
<dbReference type="InterPro" id="IPR000675">
    <property type="entry name" value="Cutinase/axe"/>
</dbReference>
<evidence type="ECO:0000256" key="1">
    <source>
        <dbReference type="ARBA" id="ARBA00022801"/>
    </source>
</evidence>
<evidence type="ECO:0000259" key="2">
    <source>
        <dbReference type="Pfam" id="PF08237"/>
    </source>
</evidence>
<dbReference type="AlphaFoldDB" id="A0A7D7M0E2"/>
<sequence>MSECLERSTRAPVDAGPAVTVLVVGGTGESYPGDVRTRVSGLLGAVAAELDERFDCRWVGYPASYGPTPHPGGLSFAASVAMGSRRLRAAIETVAGPVALVGYSQGAVVIRVALAELRASGSAVFDRLLGVGLVADPHQPPGVVPGCDGWGVAGPGGELPPGVAVRWVGAPEDMICNARADSLVRDIADLTRAMTFAAAGRWRRSVWEVMRGNSFQNARRTSVGPAQWRRDVGRLASAWWEIRCYLPAVMRVRGVAVTNSPGGRHTSYQTEPYRRASITDPASTGCQVIAQWLQVQVTFAGLPAA</sequence>
<reference evidence="4" key="1">
    <citation type="submission" date="2020-07" db="EMBL/GenBank/DDBJ databases">
        <title>novel species isolated from the respiratory tract of Marmot.</title>
        <authorList>
            <person name="Zhang G."/>
        </authorList>
    </citation>
    <scope>NUCLEOTIDE SEQUENCE [LARGE SCALE GENOMIC DNA]</scope>
    <source>
        <strain evidence="4">686</strain>
    </source>
</reference>
<proteinExistence type="predicted"/>
<dbReference type="Proteomes" id="UP000515663">
    <property type="component" value="Chromosome"/>
</dbReference>
<protein>
    <submittedName>
        <fullName evidence="3">PE-PPE domain-containing protein</fullName>
    </submittedName>
</protein>
<dbReference type="Gene3D" id="3.40.50.1820">
    <property type="entry name" value="alpha/beta hydrolase"/>
    <property type="match status" value="1"/>
</dbReference>
<gene>
    <name evidence="3" type="ORF">H1R19_09810</name>
</gene>
<evidence type="ECO:0000313" key="3">
    <source>
        <dbReference type="EMBL" id="QMT03354.1"/>
    </source>
</evidence>
<organism evidence="3 4">
    <name type="scientific">Gordonia jinghuaiqii</name>
    <dbReference type="NCBI Taxonomy" id="2758710"/>
    <lineage>
        <taxon>Bacteria</taxon>
        <taxon>Bacillati</taxon>
        <taxon>Actinomycetota</taxon>
        <taxon>Actinomycetes</taxon>
        <taxon>Mycobacteriales</taxon>
        <taxon>Gordoniaceae</taxon>
        <taxon>Gordonia</taxon>
    </lineage>
</organism>
<dbReference type="EMBL" id="CP059491">
    <property type="protein sequence ID" value="QMT03354.1"/>
    <property type="molecule type" value="Genomic_DNA"/>
</dbReference>
<feature type="domain" description="PE-PPE" evidence="2">
    <location>
        <begin position="58"/>
        <end position="142"/>
    </location>
</feature>
<dbReference type="GO" id="GO:0016787">
    <property type="term" value="F:hydrolase activity"/>
    <property type="evidence" value="ECO:0007669"/>
    <property type="project" value="UniProtKB-KW"/>
</dbReference>
<dbReference type="SUPFAM" id="SSF53474">
    <property type="entry name" value="alpha/beta-Hydrolases"/>
    <property type="match status" value="1"/>
</dbReference>
<accession>A0A7D7M0E2</accession>
<name>A0A7D7M0E2_9ACTN</name>
<dbReference type="KEGG" id="gji:H1R19_09810"/>
<evidence type="ECO:0000313" key="4">
    <source>
        <dbReference type="Proteomes" id="UP000515663"/>
    </source>
</evidence>
<keyword evidence="4" id="KW-1185">Reference proteome</keyword>
<keyword evidence="1" id="KW-0378">Hydrolase</keyword>